<comment type="caution">
    <text evidence="1">The sequence shown here is derived from an EMBL/GenBank/DDBJ whole genome shotgun (WGS) entry which is preliminary data.</text>
</comment>
<dbReference type="EMBL" id="JAWDGP010005428">
    <property type="protein sequence ID" value="KAK3757010.1"/>
    <property type="molecule type" value="Genomic_DNA"/>
</dbReference>
<reference evidence="1" key="1">
    <citation type="journal article" date="2023" name="G3 (Bethesda)">
        <title>A reference genome for the long-term kleptoplast-retaining sea slug Elysia crispata morphotype clarki.</title>
        <authorList>
            <person name="Eastman K.E."/>
            <person name="Pendleton A.L."/>
            <person name="Shaikh M.A."/>
            <person name="Suttiyut T."/>
            <person name="Ogas R."/>
            <person name="Tomko P."/>
            <person name="Gavelis G."/>
            <person name="Widhalm J.R."/>
            <person name="Wisecaver J.H."/>
        </authorList>
    </citation>
    <scope>NUCLEOTIDE SEQUENCE</scope>
    <source>
        <strain evidence="1">ECLA1</strain>
    </source>
</reference>
<protein>
    <submittedName>
        <fullName evidence="1">Uncharacterized protein</fullName>
    </submittedName>
</protein>
<name>A0AAE0YTZ5_9GAST</name>
<proteinExistence type="predicted"/>
<dbReference type="Gene3D" id="2.60.120.620">
    <property type="entry name" value="q2cbj1_9rhob like domain"/>
    <property type="match status" value="1"/>
</dbReference>
<dbReference type="SUPFAM" id="SSF51197">
    <property type="entry name" value="Clavaminate synthase-like"/>
    <property type="match status" value="1"/>
</dbReference>
<gene>
    <name evidence="1" type="ORF">RRG08_063202</name>
</gene>
<dbReference type="AlphaFoldDB" id="A0AAE0YTZ5"/>
<organism evidence="1 2">
    <name type="scientific">Elysia crispata</name>
    <name type="common">lettuce slug</name>
    <dbReference type="NCBI Taxonomy" id="231223"/>
    <lineage>
        <taxon>Eukaryota</taxon>
        <taxon>Metazoa</taxon>
        <taxon>Spiralia</taxon>
        <taxon>Lophotrochozoa</taxon>
        <taxon>Mollusca</taxon>
        <taxon>Gastropoda</taxon>
        <taxon>Heterobranchia</taxon>
        <taxon>Euthyneura</taxon>
        <taxon>Panpulmonata</taxon>
        <taxon>Sacoglossa</taxon>
        <taxon>Placobranchoidea</taxon>
        <taxon>Plakobranchidae</taxon>
        <taxon>Elysia</taxon>
    </lineage>
</organism>
<keyword evidence="2" id="KW-1185">Reference proteome</keyword>
<dbReference type="PANTHER" id="PTHR40128">
    <property type="entry name" value="EXPRESSED PROTEIN"/>
    <property type="match status" value="1"/>
</dbReference>
<evidence type="ECO:0000313" key="1">
    <source>
        <dbReference type="EMBL" id="KAK3757010.1"/>
    </source>
</evidence>
<dbReference type="Proteomes" id="UP001283361">
    <property type="component" value="Unassembled WGS sequence"/>
</dbReference>
<sequence length="153" mass="17056">MPKAGFTGAHVDSVYMSRGSPDLMTLWTPLGDIDIEMGVLAVCEASHRLPEFDHFQATYGNMDAEKVGLKELCTCQQPTQHTLQELSVTQVIPPQYLIHSSTWSTEPCHLDCSKFDMTSKASRILKSGLWGQDYSSSNCPHSWSFSMTLLQLL</sequence>
<evidence type="ECO:0000313" key="2">
    <source>
        <dbReference type="Proteomes" id="UP001283361"/>
    </source>
</evidence>
<dbReference type="PANTHER" id="PTHR40128:SF1">
    <property type="entry name" value="PHYTANOYL-COA HYDROXYLASE"/>
    <property type="match status" value="1"/>
</dbReference>
<accession>A0AAE0YTZ5</accession>